<dbReference type="Proteomes" id="UP001302812">
    <property type="component" value="Unassembled WGS sequence"/>
</dbReference>
<feature type="compositionally biased region" description="Basic and acidic residues" evidence="1">
    <location>
        <begin position="128"/>
        <end position="146"/>
    </location>
</feature>
<feature type="region of interest" description="Disordered" evidence="1">
    <location>
        <begin position="104"/>
        <end position="148"/>
    </location>
</feature>
<gene>
    <name evidence="2" type="ORF">N656DRAFT_150341</name>
</gene>
<name>A0AAN6TCD6_9PEZI</name>
<dbReference type="AlphaFoldDB" id="A0AAN6TCD6"/>
<proteinExistence type="predicted"/>
<evidence type="ECO:0000313" key="2">
    <source>
        <dbReference type="EMBL" id="KAK4111760.1"/>
    </source>
</evidence>
<accession>A0AAN6TCD6</accession>
<evidence type="ECO:0000256" key="1">
    <source>
        <dbReference type="SAM" id="MobiDB-lite"/>
    </source>
</evidence>
<organism evidence="2 3">
    <name type="scientific">Canariomyces notabilis</name>
    <dbReference type="NCBI Taxonomy" id="2074819"/>
    <lineage>
        <taxon>Eukaryota</taxon>
        <taxon>Fungi</taxon>
        <taxon>Dikarya</taxon>
        <taxon>Ascomycota</taxon>
        <taxon>Pezizomycotina</taxon>
        <taxon>Sordariomycetes</taxon>
        <taxon>Sordariomycetidae</taxon>
        <taxon>Sordariales</taxon>
        <taxon>Chaetomiaceae</taxon>
        <taxon>Canariomyces</taxon>
    </lineage>
</organism>
<feature type="compositionally biased region" description="Polar residues" evidence="1">
    <location>
        <begin position="112"/>
        <end position="121"/>
    </location>
</feature>
<dbReference type="EMBL" id="MU853345">
    <property type="protein sequence ID" value="KAK4111760.1"/>
    <property type="molecule type" value="Genomic_DNA"/>
</dbReference>
<reference evidence="2" key="2">
    <citation type="submission" date="2023-05" db="EMBL/GenBank/DDBJ databases">
        <authorList>
            <consortium name="Lawrence Berkeley National Laboratory"/>
            <person name="Steindorff A."/>
            <person name="Hensen N."/>
            <person name="Bonometti L."/>
            <person name="Westerberg I."/>
            <person name="Brannstrom I.O."/>
            <person name="Guillou S."/>
            <person name="Cros-Aarteil S."/>
            <person name="Calhoun S."/>
            <person name="Haridas S."/>
            <person name="Kuo A."/>
            <person name="Mondo S."/>
            <person name="Pangilinan J."/>
            <person name="Riley R."/>
            <person name="Labutti K."/>
            <person name="Andreopoulos B."/>
            <person name="Lipzen A."/>
            <person name="Chen C."/>
            <person name="Yanf M."/>
            <person name="Daum C."/>
            <person name="Ng V."/>
            <person name="Clum A."/>
            <person name="Ohm R."/>
            <person name="Martin F."/>
            <person name="Silar P."/>
            <person name="Natvig D."/>
            <person name="Lalanne C."/>
            <person name="Gautier V."/>
            <person name="Ament-Velasquez S.L."/>
            <person name="Kruys A."/>
            <person name="Hutchinson M.I."/>
            <person name="Powell A.J."/>
            <person name="Barry K."/>
            <person name="Miller A.N."/>
            <person name="Grigoriev I.V."/>
            <person name="Debuchy R."/>
            <person name="Gladieux P."/>
            <person name="Thoren M.H."/>
            <person name="Johannesson H."/>
        </authorList>
    </citation>
    <scope>NUCLEOTIDE SEQUENCE</scope>
    <source>
        <strain evidence="2">CBS 508.74</strain>
    </source>
</reference>
<keyword evidence="3" id="KW-1185">Reference proteome</keyword>
<dbReference type="RefSeq" id="XP_064669330.1">
    <property type="nucleotide sequence ID" value="XM_064808670.1"/>
</dbReference>
<feature type="region of interest" description="Disordered" evidence="1">
    <location>
        <begin position="44"/>
        <end position="75"/>
    </location>
</feature>
<comment type="caution">
    <text evidence="2">The sequence shown here is derived from an EMBL/GenBank/DDBJ whole genome shotgun (WGS) entry which is preliminary data.</text>
</comment>
<protein>
    <submittedName>
        <fullName evidence="2">Uncharacterized protein</fullName>
    </submittedName>
</protein>
<sequence length="157" mass="17803">MPRSGLLPSPVWYCSIETFVRNNQRRQVKSPYSDSRFLHTHISQFTSPGSMDGRKHTINLSPYFPETPSPLGLQSRRSVRHSFVSKEWGLQGYYEDRKSRAPLTAANPQGMAPSTSWSFETGLQRLQRGRDANSKPAEETRPDLDNHVGVLKVEITS</sequence>
<evidence type="ECO:0000313" key="3">
    <source>
        <dbReference type="Proteomes" id="UP001302812"/>
    </source>
</evidence>
<reference evidence="2" key="1">
    <citation type="journal article" date="2023" name="Mol. Phylogenet. Evol.">
        <title>Genome-scale phylogeny and comparative genomics of the fungal order Sordariales.</title>
        <authorList>
            <person name="Hensen N."/>
            <person name="Bonometti L."/>
            <person name="Westerberg I."/>
            <person name="Brannstrom I.O."/>
            <person name="Guillou S."/>
            <person name="Cros-Aarteil S."/>
            <person name="Calhoun S."/>
            <person name="Haridas S."/>
            <person name="Kuo A."/>
            <person name="Mondo S."/>
            <person name="Pangilinan J."/>
            <person name="Riley R."/>
            <person name="LaButti K."/>
            <person name="Andreopoulos B."/>
            <person name="Lipzen A."/>
            <person name="Chen C."/>
            <person name="Yan M."/>
            <person name="Daum C."/>
            <person name="Ng V."/>
            <person name="Clum A."/>
            <person name="Steindorff A."/>
            <person name="Ohm R.A."/>
            <person name="Martin F."/>
            <person name="Silar P."/>
            <person name="Natvig D.O."/>
            <person name="Lalanne C."/>
            <person name="Gautier V."/>
            <person name="Ament-Velasquez S.L."/>
            <person name="Kruys A."/>
            <person name="Hutchinson M.I."/>
            <person name="Powell A.J."/>
            <person name="Barry K."/>
            <person name="Miller A.N."/>
            <person name="Grigoriev I.V."/>
            <person name="Debuchy R."/>
            <person name="Gladieux P."/>
            <person name="Hiltunen Thoren M."/>
            <person name="Johannesson H."/>
        </authorList>
    </citation>
    <scope>NUCLEOTIDE SEQUENCE</scope>
    <source>
        <strain evidence="2">CBS 508.74</strain>
    </source>
</reference>
<dbReference type="GeneID" id="89932793"/>